<dbReference type="Proteomes" id="UP000007266">
    <property type="component" value="Linkage group 7"/>
</dbReference>
<feature type="domain" description="Ion transport" evidence="8">
    <location>
        <begin position="203"/>
        <end position="319"/>
    </location>
</feature>
<evidence type="ECO:0000313" key="10">
    <source>
        <dbReference type="Proteomes" id="UP000007266"/>
    </source>
</evidence>
<evidence type="ECO:0000256" key="1">
    <source>
        <dbReference type="ARBA" id="ARBA00004141"/>
    </source>
</evidence>
<keyword evidence="3" id="KW-0812">Transmembrane</keyword>
<comment type="subcellular location">
    <subcellularLocation>
        <location evidence="1">Membrane</location>
        <topology evidence="1">Multi-pass membrane protein</topology>
    </subcellularLocation>
</comment>
<dbReference type="GO" id="GO:0005261">
    <property type="term" value="F:monoatomic cation channel activity"/>
    <property type="evidence" value="ECO:0007669"/>
    <property type="project" value="InterPro"/>
</dbReference>
<dbReference type="Gene3D" id="3.80.10.10">
    <property type="entry name" value="Ribonuclease Inhibitor"/>
    <property type="match status" value="1"/>
</dbReference>
<dbReference type="InterPro" id="IPR001611">
    <property type="entry name" value="Leu-rich_rpt"/>
</dbReference>
<proteinExistence type="predicted"/>
<accession>A0A139WER0</accession>
<dbReference type="InterPro" id="IPR003591">
    <property type="entry name" value="Leu-rich_rpt_typical-subtyp"/>
</dbReference>
<dbReference type="STRING" id="7070.A0A139WER0"/>
<evidence type="ECO:0000256" key="4">
    <source>
        <dbReference type="ARBA" id="ARBA00022737"/>
    </source>
</evidence>
<dbReference type="PROSITE" id="PS51450">
    <property type="entry name" value="LRR"/>
    <property type="match status" value="1"/>
</dbReference>
<keyword evidence="9" id="KW-0407">Ion channel</keyword>
<reference evidence="9 10" key="1">
    <citation type="journal article" date="2008" name="Nature">
        <title>The genome of the model beetle and pest Tribolium castaneum.</title>
        <authorList>
            <consortium name="Tribolium Genome Sequencing Consortium"/>
            <person name="Richards S."/>
            <person name="Gibbs R.A."/>
            <person name="Weinstock G.M."/>
            <person name="Brown S.J."/>
            <person name="Denell R."/>
            <person name="Beeman R.W."/>
            <person name="Gibbs R."/>
            <person name="Beeman R.W."/>
            <person name="Brown S.J."/>
            <person name="Bucher G."/>
            <person name="Friedrich M."/>
            <person name="Grimmelikhuijzen C.J."/>
            <person name="Klingler M."/>
            <person name="Lorenzen M."/>
            <person name="Richards S."/>
            <person name="Roth S."/>
            <person name="Schroder R."/>
            <person name="Tautz D."/>
            <person name="Zdobnov E.M."/>
            <person name="Muzny D."/>
            <person name="Gibbs R.A."/>
            <person name="Weinstock G.M."/>
            <person name="Attaway T."/>
            <person name="Bell S."/>
            <person name="Buhay C.J."/>
            <person name="Chandrabose M.N."/>
            <person name="Chavez D."/>
            <person name="Clerk-Blankenburg K.P."/>
            <person name="Cree A."/>
            <person name="Dao M."/>
            <person name="Davis C."/>
            <person name="Chacko J."/>
            <person name="Dinh H."/>
            <person name="Dugan-Rocha S."/>
            <person name="Fowler G."/>
            <person name="Garner T.T."/>
            <person name="Garnes J."/>
            <person name="Gnirke A."/>
            <person name="Hawes A."/>
            <person name="Hernandez J."/>
            <person name="Hines S."/>
            <person name="Holder M."/>
            <person name="Hume J."/>
            <person name="Jhangiani S.N."/>
            <person name="Joshi V."/>
            <person name="Khan Z.M."/>
            <person name="Jackson L."/>
            <person name="Kovar C."/>
            <person name="Kowis A."/>
            <person name="Lee S."/>
            <person name="Lewis L.R."/>
            <person name="Margolis J."/>
            <person name="Morgan M."/>
            <person name="Nazareth L.V."/>
            <person name="Nguyen N."/>
            <person name="Okwuonu G."/>
            <person name="Parker D."/>
            <person name="Richards S."/>
            <person name="Ruiz S.J."/>
            <person name="Santibanez J."/>
            <person name="Savard J."/>
            <person name="Scherer S.E."/>
            <person name="Schneider B."/>
            <person name="Sodergren E."/>
            <person name="Tautz D."/>
            <person name="Vattahil S."/>
            <person name="Villasana D."/>
            <person name="White C.S."/>
            <person name="Wright R."/>
            <person name="Park Y."/>
            <person name="Beeman R.W."/>
            <person name="Lord J."/>
            <person name="Oppert B."/>
            <person name="Lorenzen M."/>
            <person name="Brown S."/>
            <person name="Wang L."/>
            <person name="Savard J."/>
            <person name="Tautz D."/>
            <person name="Richards S."/>
            <person name="Weinstock G."/>
            <person name="Gibbs R.A."/>
            <person name="Liu Y."/>
            <person name="Worley K."/>
            <person name="Weinstock G."/>
            <person name="Elsik C.G."/>
            <person name="Reese J.T."/>
            <person name="Elhaik E."/>
            <person name="Landan G."/>
            <person name="Graur D."/>
            <person name="Arensburger P."/>
            <person name="Atkinson P."/>
            <person name="Beeman R.W."/>
            <person name="Beidler J."/>
            <person name="Brown S.J."/>
            <person name="Demuth J.P."/>
            <person name="Drury D.W."/>
            <person name="Du Y.Z."/>
            <person name="Fujiwara H."/>
            <person name="Lorenzen M."/>
            <person name="Maselli V."/>
            <person name="Osanai M."/>
            <person name="Park Y."/>
            <person name="Robertson H.M."/>
            <person name="Tu Z."/>
            <person name="Wang J.J."/>
            <person name="Wang S."/>
            <person name="Richards S."/>
            <person name="Song H."/>
            <person name="Zhang L."/>
            <person name="Sodergren E."/>
            <person name="Werner D."/>
            <person name="Stanke M."/>
            <person name="Morgenstern B."/>
            <person name="Solovyev V."/>
            <person name="Kosarev P."/>
            <person name="Brown G."/>
            <person name="Chen H.C."/>
            <person name="Ermolaeva O."/>
            <person name="Hlavina W."/>
            <person name="Kapustin Y."/>
            <person name="Kiryutin B."/>
            <person name="Kitts P."/>
            <person name="Maglott D."/>
            <person name="Pruitt K."/>
            <person name="Sapojnikov V."/>
            <person name="Souvorov A."/>
            <person name="Mackey A.J."/>
            <person name="Waterhouse R.M."/>
            <person name="Wyder S."/>
            <person name="Zdobnov E.M."/>
            <person name="Zdobnov E.M."/>
            <person name="Wyder S."/>
            <person name="Kriventseva E.V."/>
            <person name="Kadowaki T."/>
            <person name="Bork P."/>
            <person name="Aranda M."/>
            <person name="Bao R."/>
            <person name="Beermann A."/>
            <person name="Berns N."/>
            <person name="Bolognesi R."/>
            <person name="Bonneton F."/>
            <person name="Bopp D."/>
            <person name="Brown S.J."/>
            <person name="Bucher G."/>
            <person name="Butts T."/>
            <person name="Chaumot A."/>
            <person name="Denell R.E."/>
            <person name="Ferrier D.E."/>
            <person name="Friedrich M."/>
            <person name="Gordon C.M."/>
            <person name="Jindra M."/>
            <person name="Klingler M."/>
            <person name="Lan Q."/>
            <person name="Lattorff H.M."/>
            <person name="Laudet V."/>
            <person name="von Levetsow C."/>
            <person name="Liu Z."/>
            <person name="Lutz R."/>
            <person name="Lynch J.A."/>
            <person name="da Fonseca R.N."/>
            <person name="Posnien N."/>
            <person name="Reuter R."/>
            <person name="Roth S."/>
            <person name="Savard J."/>
            <person name="Schinko J.B."/>
            <person name="Schmitt C."/>
            <person name="Schoppmeier M."/>
            <person name="Schroder R."/>
            <person name="Shippy T.D."/>
            <person name="Simonnet F."/>
            <person name="Marques-Souza H."/>
            <person name="Tautz D."/>
            <person name="Tomoyasu Y."/>
            <person name="Trauner J."/>
            <person name="Van der Zee M."/>
            <person name="Vervoort M."/>
            <person name="Wittkopp N."/>
            <person name="Wimmer E.A."/>
            <person name="Yang X."/>
            <person name="Jones A.K."/>
            <person name="Sattelle D.B."/>
            <person name="Ebert P.R."/>
            <person name="Nelson D."/>
            <person name="Scott J.G."/>
            <person name="Beeman R.W."/>
            <person name="Muthukrishnan S."/>
            <person name="Kramer K.J."/>
            <person name="Arakane Y."/>
            <person name="Beeman R.W."/>
            <person name="Zhu Q."/>
            <person name="Hogenkamp D."/>
            <person name="Dixit R."/>
            <person name="Oppert B."/>
            <person name="Jiang H."/>
            <person name="Zou Z."/>
            <person name="Marshall J."/>
            <person name="Elpidina E."/>
            <person name="Vinokurov K."/>
            <person name="Oppert C."/>
            <person name="Zou Z."/>
            <person name="Evans J."/>
            <person name="Lu Z."/>
            <person name="Zhao P."/>
            <person name="Sumathipala N."/>
            <person name="Altincicek B."/>
            <person name="Vilcinskas A."/>
            <person name="Williams M."/>
            <person name="Hultmark D."/>
            <person name="Hetru C."/>
            <person name="Jiang H."/>
            <person name="Grimmelikhuijzen C.J."/>
            <person name="Hauser F."/>
            <person name="Cazzamali G."/>
            <person name="Williamson M."/>
            <person name="Park Y."/>
            <person name="Li B."/>
            <person name="Tanaka Y."/>
            <person name="Predel R."/>
            <person name="Neupert S."/>
            <person name="Schachtner J."/>
            <person name="Verleyen P."/>
            <person name="Raible F."/>
            <person name="Bork P."/>
            <person name="Friedrich M."/>
            <person name="Walden K.K."/>
            <person name="Robertson H.M."/>
            <person name="Angeli S."/>
            <person name="Foret S."/>
            <person name="Bucher G."/>
            <person name="Schuetz S."/>
            <person name="Maleszka R."/>
            <person name="Wimmer E.A."/>
            <person name="Beeman R.W."/>
            <person name="Lorenzen M."/>
            <person name="Tomoyasu Y."/>
            <person name="Miller S.C."/>
            <person name="Grossmann D."/>
            <person name="Bucher G."/>
        </authorList>
    </citation>
    <scope>NUCLEOTIDE SEQUENCE [LARGE SCALE GENOMIC DNA]</scope>
    <source>
        <strain evidence="9 10">Georgia GA2</strain>
    </source>
</reference>
<protein>
    <submittedName>
        <fullName evidence="9">Sodium channel protein 60E-like Protein</fullName>
    </submittedName>
</protein>
<dbReference type="InterPro" id="IPR005821">
    <property type="entry name" value="Ion_trans_dom"/>
</dbReference>
<dbReference type="SMR" id="A0A139WER0"/>
<name>A0A139WER0_TRICA</name>
<evidence type="ECO:0000256" key="3">
    <source>
        <dbReference type="ARBA" id="ARBA00022692"/>
    </source>
</evidence>
<dbReference type="AlphaFoldDB" id="A0A139WER0"/>
<organism evidence="9 10">
    <name type="scientific">Tribolium castaneum</name>
    <name type="common">Red flour beetle</name>
    <dbReference type="NCBI Taxonomy" id="7070"/>
    <lineage>
        <taxon>Eukaryota</taxon>
        <taxon>Metazoa</taxon>
        <taxon>Ecdysozoa</taxon>
        <taxon>Arthropoda</taxon>
        <taxon>Hexapoda</taxon>
        <taxon>Insecta</taxon>
        <taxon>Pterygota</taxon>
        <taxon>Neoptera</taxon>
        <taxon>Endopterygota</taxon>
        <taxon>Coleoptera</taxon>
        <taxon>Polyphaga</taxon>
        <taxon>Cucujiformia</taxon>
        <taxon>Tenebrionidae</taxon>
        <taxon>Tenebrionidae incertae sedis</taxon>
        <taxon>Tribolium</taxon>
    </lineage>
</organism>
<sequence length="665" mass="75521">MPPHRSDAVVFGGGAVASRRARFDSPSNSMSSPGDAAEPAPPPPDPQVVRREPPPSERPPRPVSYPRGPESSPRTGGFVKRNSDPAPAAALRPRTQVKPFTKESLERLERKTVQLVREYGFQPRRKLSVEDGSRLPAKFEPFPAKLYGRPLEEIDNFIYDETFCVVSKRFRKNYIHRFTATNSFFFFSPFSSVRKACIYLSTNQYFDYLVMATILLNCVFLAMAETIEEAEYIFLAIYTAEMIIKSIAKGFILNKYTYLRNPWNWLDFVVITSGYATIGMEVGNLAGLRTFRVLRALKTISILPVLFTCTMQRVLTLTVVLFIKITVSSRCDSFQNVTIKVHPDRGNPYDTTITGCIERIAFENVITEAHIKHQKIPKLGRDSVRNMKHLHTITFDNCEIKSIDPVAFRNVPNLKTIEILNGNLTYVSAGVFLLAPKLETLSLSHNKLRQIEDGTFSGVSNLKRLSCESNNLGIWRPQWFTNSTNLQIINFQFNKIKILPRRAFFELRKLEAIYFNYNELEVIQPEAFKGITHLKYLGLRYNRLKTIDPRSFPNVIMIDSLTIAANYLNAVSTKLWISVKTKNVNLDGNPWKCLCLDQVQLQLHEMNATVQTSDGCVSGDVPVCSFPAVHSTTCNETVDDDLTNTYFAELRKVNTPLDKYCARLD</sequence>
<evidence type="ECO:0000256" key="7">
    <source>
        <dbReference type="SAM" id="MobiDB-lite"/>
    </source>
</evidence>
<reference evidence="9 10" key="2">
    <citation type="journal article" date="2010" name="Nucleic Acids Res.">
        <title>BeetleBase in 2010: revisions to provide comprehensive genomic information for Tribolium castaneum.</title>
        <authorList>
            <person name="Kim H.S."/>
            <person name="Murphy T."/>
            <person name="Xia J."/>
            <person name="Caragea D."/>
            <person name="Park Y."/>
            <person name="Beeman R.W."/>
            <person name="Lorenzen M.D."/>
            <person name="Butcher S."/>
            <person name="Manak J.R."/>
            <person name="Brown S.J."/>
        </authorList>
    </citation>
    <scope>GENOME REANNOTATION</scope>
    <source>
        <strain evidence="9 10">Georgia GA2</strain>
    </source>
</reference>
<dbReference type="InterPro" id="IPR043203">
    <property type="entry name" value="VGCC_Ca_Na"/>
</dbReference>
<dbReference type="InterPro" id="IPR032675">
    <property type="entry name" value="LRR_dom_sf"/>
</dbReference>
<dbReference type="Gene3D" id="1.20.120.350">
    <property type="entry name" value="Voltage-gated potassium channels. Chain C"/>
    <property type="match status" value="1"/>
</dbReference>
<dbReference type="InterPro" id="IPR027359">
    <property type="entry name" value="Volt_channel_dom_sf"/>
</dbReference>
<keyword evidence="9" id="KW-0813">Transport</keyword>
<dbReference type="EMBL" id="KQ971354">
    <property type="protein sequence ID" value="KYB26345.1"/>
    <property type="molecule type" value="Genomic_DNA"/>
</dbReference>
<evidence type="ECO:0000259" key="8">
    <source>
        <dbReference type="Pfam" id="PF00520"/>
    </source>
</evidence>
<evidence type="ECO:0000313" key="9">
    <source>
        <dbReference type="EMBL" id="KYB26345.1"/>
    </source>
</evidence>
<dbReference type="SMART" id="SM00369">
    <property type="entry name" value="LRR_TYP"/>
    <property type="match status" value="6"/>
</dbReference>
<dbReference type="PANTHER" id="PTHR10037:SF62">
    <property type="entry name" value="SODIUM CHANNEL PROTEIN 60E"/>
    <property type="match status" value="1"/>
</dbReference>
<dbReference type="SUPFAM" id="SSF52058">
    <property type="entry name" value="L domain-like"/>
    <property type="match status" value="1"/>
</dbReference>
<evidence type="ECO:0000256" key="5">
    <source>
        <dbReference type="ARBA" id="ARBA00022989"/>
    </source>
</evidence>
<evidence type="ECO:0000256" key="2">
    <source>
        <dbReference type="ARBA" id="ARBA00022614"/>
    </source>
</evidence>
<keyword evidence="4" id="KW-0677">Repeat</keyword>
<dbReference type="Pfam" id="PF00520">
    <property type="entry name" value="Ion_trans"/>
    <property type="match status" value="1"/>
</dbReference>
<dbReference type="Pfam" id="PF13855">
    <property type="entry name" value="LRR_8"/>
    <property type="match status" value="2"/>
</dbReference>
<keyword evidence="10" id="KW-1185">Reference proteome</keyword>
<dbReference type="GO" id="GO:0005886">
    <property type="term" value="C:plasma membrane"/>
    <property type="evidence" value="ECO:0007669"/>
    <property type="project" value="InterPro"/>
</dbReference>
<dbReference type="SUPFAM" id="SSF81324">
    <property type="entry name" value="Voltage-gated potassium channels"/>
    <property type="match status" value="1"/>
</dbReference>
<dbReference type="InParanoid" id="A0A139WER0"/>
<feature type="region of interest" description="Disordered" evidence="7">
    <location>
        <begin position="1"/>
        <end position="94"/>
    </location>
</feature>
<dbReference type="PANTHER" id="PTHR10037">
    <property type="entry name" value="VOLTAGE-GATED CATION CHANNEL CALCIUM AND SODIUM"/>
    <property type="match status" value="1"/>
</dbReference>
<dbReference type="FunFam" id="1.20.120.350:FF:000058">
    <property type="entry name" value="Sodium channel protein"/>
    <property type="match status" value="1"/>
</dbReference>
<gene>
    <name evidence="9" type="primary">AUGUSTUS-3.0.2_33821</name>
    <name evidence="9" type="ORF">TcasGA2_TC033821</name>
</gene>
<keyword evidence="9" id="KW-0406">Ion transport</keyword>
<evidence type="ECO:0000256" key="6">
    <source>
        <dbReference type="ARBA" id="ARBA00023136"/>
    </source>
</evidence>
<feature type="compositionally biased region" description="Basic and acidic residues" evidence="7">
    <location>
        <begin position="48"/>
        <end position="60"/>
    </location>
</feature>
<keyword evidence="6" id="KW-0472">Membrane</keyword>
<dbReference type="eggNOG" id="ENOG502S880">
    <property type="taxonomic scope" value="Eukaryota"/>
</dbReference>
<keyword evidence="5" id="KW-1133">Transmembrane helix</keyword>
<keyword evidence="2" id="KW-0433">Leucine-rich repeat</keyword>